<keyword evidence="7 9" id="KW-0539">Nucleus</keyword>
<accession>A0A7N0TAZ8</accession>
<dbReference type="Pfam" id="PF00046">
    <property type="entry name" value="Homeodomain"/>
    <property type="match status" value="1"/>
</dbReference>
<comment type="subcellular location">
    <subcellularLocation>
        <location evidence="1 9 10">Nucleus</location>
    </subcellularLocation>
</comment>
<dbReference type="PANTHER" id="PTHR45940:SF42">
    <property type="entry name" value="WUSCHEL-RELATED HOMEOBOX 3"/>
    <property type="match status" value="1"/>
</dbReference>
<sequence>MCPAGTSASLSRSSRWCPTAEQVMLLEEMYKGGLRNPSAGQIHQITAHLSNFGKVQGKNVFYWFQNHKARDKQRLKKKLPLKPQHQQIFFHATSSFSPQRPVSCISFAGPLIFTPQVYIYI</sequence>
<evidence type="ECO:0000256" key="10">
    <source>
        <dbReference type="RuleBase" id="RU000682"/>
    </source>
</evidence>
<dbReference type="GO" id="GO:0003677">
    <property type="term" value="F:DNA binding"/>
    <property type="evidence" value="ECO:0007669"/>
    <property type="project" value="UniProtKB-UniRule"/>
</dbReference>
<evidence type="ECO:0000256" key="5">
    <source>
        <dbReference type="ARBA" id="ARBA00023155"/>
    </source>
</evidence>
<dbReference type="CDD" id="cd00086">
    <property type="entry name" value="homeodomain"/>
    <property type="match status" value="1"/>
</dbReference>
<protein>
    <recommendedName>
        <fullName evidence="11">Homeobox domain-containing protein</fullName>
    </recommendedName>
</protein>
<name>A0A7N0TAZ8_KALFE</name>
<dbReference type="InterPro" id="IPR001356">
    <property type="entry name" value="HD"/>
</dbReference>
<keyword evidence="5 9" id="KW-0371">Homeobox</keyword>
<dbReference type="OMA" id="IMFLEEM"/>
<keyword evidence="2" id="KW-0217">Developmental protein</keyword>
<keyword evidence="13" id="KW-1185">Reference proteome</keyword>
<dbReference type="InterPro" id="IPR044555">
    <property type="entry name" value="WUSCHEL-like"/>
</dbReference>
<comment type="similarity">
    <text evidence="8">Belongs to the WUS homeobox family.</text>
</comment>
<evidence type="ECO:0000259" key="11">
    <source>
        <dbReference type="PROSITE" id="PS50071"/>
    </source>
</evidence>
<dbReference type="GO" id="GO:0003700">
    <property type="term" value="F:DNA-binding transcription factor activity"/>
    <property type="evidence" value="ECO:0007669"/>
    <property type="project" value="InterPro"/>
</dbReference>
<dbReference type="SMART" id="SM00389">
    <property type="entry name" value="HOX"/>
    <property type="match status" value="1"/>
</dbReference>
<proteinExistence type="inferred from homology"/>
<feature type="DNA-binding region" description="Homeobox" evidence="9">
    <location>
        <begin position="11"/>
        <end position="75"/>
    </location>
</feature>
<evidence type="ECO:0000313" key="12">
    <source>
        <dbReference type="EnsemblPlants" id="Kaladp0029s0097.1.v1.1.CDS.1"/>
    </source>
</evidence>
<keyword evidence="4 9" id="KW-0238">DNA-binding</keyword>
<evidence type="ECO:0000256" key="7">
    <source>
        <dbReference type="ARBA" id="ARBA00023242"/>
    </source>
</evidence>
<reference evidence="12" key="1">
    <citation type="submission" date="2021-01" db="UniProtKB">
        <authorList>
            <consortium name="EnsemblPlants"/>
        </authorList>
    </citation>
    <scope>IDENTIFICATION</scope>
</reference>
<evidence type="ECO:0000256" key="4">
    <source>
        <dbReference type="ARBA" id="ARBA00023125"/>
    </source>
</evidence>
<feature type="domain" description="Homeobox" evidence="11">
    <location>
        <begin position="9"/>
        <end position="74"/>
    </location>
</feature>
<organism evidence="12 13">
    <name type="scientific">Kalanchoe fedtschenkoi</name>
    <name type="common">Lavender scallops</name>
    <name type="synonym">South American air plant</name>
    <dbReference type="NCBI Taxonomy" id="63787"/>
    <lineage>
        <taxon>Eukaryota</taxon>
        <taxon>Viridiplantae</taxon>
        <taxon>Streptophyta</taxon>
        <taxon>Embryophyta</taxon>
        <taxon>Tracheophyta</taxon>
        <taxon>Spermatophyta</taxon>
        <taxon>Magnoliopsida</taxon>
        <taxon>eudicotyledons</taxon>
        <taxon>Gunneridae</taxon>
        <taxon>Pentapetalae</taxon>
        <taxon>Saxifragales</taxon>
        <taxon>Crassulaceae</taxon>
        <taxon>Kalanchoe</taxon>
    </lineage>
</organism>
<dbReference type="PANTHER" id="PTHR45940">
    <property type="entry name" value="WUSCHEL-RELATED HOMEOBOX 1-RELATED"/>
    <property type="match status" value="1"/>
</dbReference>
<evidence type="ECO:0000256" key="2">
    <source>
        <dbReference type="ARBA" id="ARBA00022473"/>
    </source>
</evidence>
<evidence type="ECO:0000256" key="1">
    <source>
        <dbReference type="ARBA" id="ARBA00004123"/>
    </source>
</evidence>
<dbReference type="EnsemblPlants" id="Kaladp0029s0097.1.v1.1">
    <property type="protein sequence ID" value="Kaladp0029s0097.1.v1.1.CDS.1"/>
    <property type="gene ID" value="Kaladp0029s0097.v1.1"/>
</dbReference>
<dbReference type="PROSITE" id="PS50071">
    <property type="entry name" value="HOMEOBOX_2"/>
    <property type="match status" value="1"/>
</dbReference>
<dbReference type="AlphaFoldDB" id="A0A7N0TAZ8"/>
<evidence type="ECO:0000256" key="8">
    <source>
        <dbReference type="ARBA" id="ARBA00024040"/>
    </source>
</evidence>
<evidence type="ECO:0000256" key="3">
    <source>
        <dbReference type="ARBA" id="ARBA00023015"/>
    </source>
</evidence>
<dbReference type="Proteomes" id="UP000594263">
    <property type="component" value="Unplaced"/>
</dbReference>
<evidence type="ECO:0000313" key="13">
    <source>
        <dbReference type="Proteomes" id="UP000594263"/>
    </source>
</evidence>
<dbReference type="GO" id="GO:0005634">
    <property type="term" value="C:nucleus"/>
    <property type="evidence" value="ECO:0007669"/>
    <property type="project" value="UniProtKB-SubCell"/>
</dbReference>
<dbReference type="GO" id="GO:0099402">
    <property type="term" value="P:plant organ development"/>
    <property type="evidence" value="ECO:0007669"/>
    <property type="project" value="InterPro"/>
</dbReference>
<keyword evidence="6" id="KW-0804">Transcription</keyword>
<dbReference type="InterPro" id="IPR009057">
    <property type="entry name" value="Homeodomain-like_sf"/>
</dbReference>
<evidence type="ECO:0000256" key="9">
    <source>
        <dbReference type="PROSITE-ProRule" id="PRU00108"/>
    </source>
</evidence>
<keyword evidence="3" id="KW-0805">Transcription regulation</keyword>
<dbReference type="Gene3D" id="1.10.10.60">
    <property type="entry name" value="Homeodomain-like"/>
    <property type="match status" value="1"/>
</dbReference>
<evidence type="ECO:0000256" key="6">
    <source>
        <dbReference type="ARBA" id="ARBA00023163"/>
    </source>
</evidence>
<dbReference type="Gramene" id="Kaladp0029s0097.1.v1.1">
    <property type="protein sequence ID" value="Kaladp0029s0097.1.v1.1.CDS.1"/>
    <property type="gene ID" value="Kaladp0029s0097.v1.1"/>
</dbReference>
<dbReference type="SUPFAM" id="SSF46689">
    <property type="entry name" value="Homeodomain-like"/>
    <property type="match status" value="1"/>
</dbReference>